<evidence type="ECO:0000313" key="2">
    <source>
        <dbReference type="EMBL" id="MEM0514627.1"/>
    </source>
</evidence>
<evidence type="ECO:0000256" key="1">
    <source>
        <dbReference type="SAM" id="SignalP"/>
    </source>
</evidence>
<feature type="signal peptide" evidence="1">
    <location>
        <begin position="1"/>
        <end position="19"/>
    </location>
</feature>
<comment type="caution">
    <text evidence="2">The sequence shown here is derived from an EMBL/GenBank/DDBJ whole genome shotgun (WGS) entry which is preliminary data.</text>
</comment>
<dbReference type="RefSeq" id="WP_342676571.1">
    <property type="nucleotide sequence ID" value="NZ_JBCGCU010000003.1"/>
</dbReference>
<reference evidence="2 3" key="1">
    <citation type="submission" date="2024-03" db="EMBL/GenBank/DDBJ databases">
        <title>Pseudoalteromonas qingdaonensis sp. nov., isolated from the intestines of marine benthic organisms.</title>
        <authorList>
            <person name="Lin X."/>
            <person name="Fang S."/>
            <person name="Hu X."/>
        </authorList>
    </citation>
    <scope>NUCLEOTIDE SEQUENCE [LARGE SCALE GENOMIC DNA]</scope>
    <source>
        <strain evidence="2 3">YIC-827</strain>
    </source>
</reference>
<name>A0ABU9MWG1_9GAMM</name>
<dbReference type="PROSITE" id="PS51257">
    <property type="entry name" value="PROKAR_LIPOPROTEIN"/>
    <property type="match status" value="1"/>
</dbReference>
<keyword evidence="3" id="KW-1185">Reference proteome</keyword>
<dbReference type="Proteomes" id="UP001447008">
    <property type="component" value="Unassembled WGS sequence"/>
</dbReference>
<protein>
    <recommendedName>
        <fullName evidence="4">Lipoprotein</fullName>
    </recommendedName>
</protein>
<organism evidence="2 3">
    <name type="scientific">Pseudoalteromonas qingdaonensis</name>
    <dbReference type="NCBI Taxonomy" id="3131913"/>
    <lineage>
        <taxon>Bacteria</taxon>
        <taxon>Pseudomonadati</taxon>
        <taxon>Pseudomonadota</taxon>
        <taxon>Gammaproteobacteria</taxon>
        <taxon>Alteromonadales</taxon>
        <taxon>Pseudoalteromonadaceae</taxon>
        <taxon>Pseudoalteromonas</taxon>
    </lineage>
</organism>
<sequence length="326" mass="37020">MIKRILSVGLLLLAGCSDAPDLNSQQAIAALQQLNAKLSGESSDNSQPWPYTEQYLKQRHDIYNAIARSQLTPEQAQTLDYLITEERFVRRYQPWPLAAKINVDAAAFQNPQWQQGLAMWLTHIEQTLELAKESKIFLNAVEVAHIQAQLGHFKGKGTEPALNKAITSLEVYLDKYTPRNQLGLSQLPNGAQWYQTKINYYSGQVRSPIQWFTHIQDKKKSLKGTDTQPLPNRDGAQMLPDLDWRQNYDDLRGWAKEQALSPAQHRMALIWMEVDLGVHAHMWSEQFVYTALARKGIDAGVATRILMQVLTHPGQSFIYAGVLNEL</sequence>
<proteinExistence type="predicted"/>
<dbReference type="EMBL" id="JBCGCU010000003">
    <property type="protein sequence ID" value="MEM0514627.1"/>
    <property type="molecule type" value="Genomic_DNA"/>
</dbReference>
<evidence type="ECO:0000313" key="3">
    <source>
        <dbReference type="Proteomes" id="UP001447008"/>
    </source>
</evidence>
<feature type="chain" id="PRO_5046474106" description="Lipoprotein" evidence="1">
    <location>
        <begin position="20"/>
        <end position="326"/>
    </location>
</feature>
<accession>A0ABU9MWG1</accession>
<keyword evidence="1" id="KW-0732">Signal</keyword>
<gene>
    <name evidence="2" type="ORF">WCN91_04120</name>
</gene>
<evidence type="ECO:0008006" key="4">
    <source>
        <dbReference type="Google" id="ProtNLM"/>
    </source>
</evidence>